<dbReference type="PANTHER" id="PTHR38096:SF1">
    <property type="entry name" value="ENTEROBACTIN SYNTHASE COMPONENT D"/>
    <property type="match status" value="1"/>
</dbReference>
<keyword evidence="3" id="KW-0479">Metal-binding</keyword>
<gene>
    <name evidence="6" type="ORF">DDW44_28225</name>
</gene>
<evidence type="ECO:0000259" key="4">
    <source>
        <dbReference type="Pfam" id="PF01648"/>
    </source>
</evidence>
<evidence type="ECO:0000256" key="3">
    <source>
        <dbReference type="PIRSR" id="PIRSR603542-2"/>
    </source>
</evidence>
<dbReference type="Gene3D" id="3.90.470.20">
    <property type="entry name" value="4'-phosphopantetheinyl transferase domain"/>
    <property type="match status" value="1"/>
</dbReference>
<feature type="binding site" evidence="2">
    <location>
        <position position="105"/>
    </location>
    <ligand>
        <name>CoA</name>
        <dbReference type="ChEBI" id="CHEBI:57287"/>
    </ligand>
</feature>
<dbReference type="OrthoDB" id="8210607at2"/>
<comment type="cofactor">
    <cofactor evidence="3">
        <name>Mg(2+)</name>
        <dbReference type="ChEBI" id="CHEBI:18420"/>
    </cofactor>
</comment>
<dbReference type="Proteomes" id="UP000244900">
    <property type="component" value="Chromosome"/>
</dbReference>
<dbReference type="SUPFAM" id="SSF56214">
    <property type="entry name" value="4'-phosphopantetheinyl transferase"/>
    <property type="match status" value="1"/>
</dbReference>
<name>A0A2S1T3P7_9ACTN</name>
<dbReference type="PRINTS" id="PR01399">
    <property type="entry name" value="ENTSNTHTASED"/>
</dbReference>
<keyword evidence="7" id="KW-1185">Reference proteome</keyword>
<feature type="binding site" evidence="3">
    <location>
        <position position="106"/>
    </location>
    <ligand>
        <name>Mg(2+)</name>
        <dbReference type="ChEBI" id="CHEBI:18420"/>
    </ligand>
</feature>
<evidence type="ECO:0000259" key="5">
    <source>
        <dbReference type="Pfam" id="PF17837"/>
    </source>
</evidence>
<dbReference type="Pfam" id="PF01648">
    <property type="entry name" value="ACPS"/>
    <property type="match status" value="1"/>
</dbReference>
<feature type="binding site" evidence="2">
    <location>
        <position position="47"/>
    </location>
    <ligand>
        <name>CoA</name>
        <dbReference type="ChEBI" id="CHEBI:57287"/>
    </ligand>
</feature>
<feature type="binding site" evidence="3">
    <location>
        <position position="107"/>
    </location>
    <ligand>
        <name>Mg(2+)</name>
        <dbReference type="ChEBI" id="CHEBI:18420"/>
    </ligand>
</feature>
<feature type="binding site" evidence="2">
    <location>
        <position position="164"/>
    </location>
    <ligand>
        <name>CoA</name>
        <dbReference type="ChEBI" id="CHEBI:57287"/>
    </ligand>
</feature>
<evidence type="ECO:0000256" key="1">
    <source>
        <dbReference type="ARBA" id="ARBA00022679"/>
    </source>
</evidence>
<evidence type="ECO:0000313" key="7">
    <source>
        <dbReference type="Proteomes" id="UP000244900"/>
    </source>
</evidence>
<evidence type="ECO:0000256" key="2">
    <source>
        <dbReference type="PIRSR" id="PIRSR603542-1"/>
    </source>
</evidence>
<dbReference type="InterPro" id="IPR041354">
    <property type="entry name" value="4PPT_N"/>
</dbReference>
<feature type="binding site" evidence="3">
    <location>
        <position position="105"/>
    </location>
    <ligand>
        <name>Mg(2+)</name>
        <dbReference type="ChEBI" id="CHEBI:18420"/>
    </ligand>
</feature>
<dbReference type="GO" id="GO:0009239">
    <property type="term" value="P:enterobactin biosynthetic process"/>
    <property type="evidence" value="ECO:0007669"/>
    <property type="project" value="InterPro"/>
</dbReference>
<dbReference type="GO" id="GO:0000287">
    <property type="term" value="F:magnesium ion binding"/>
    <property type="evidence" value="ECO:0007669"/>
    <property type="project" value="InterPro"/>
</dbReference>
<dbReference type="GO" id="GO:0005886">
    <property type="term" value="C:plasma membrane"/>
    <property type="evidence" value="ECO:0007669"/>
    <property type="project" value="TreeGrafter"/>
</dbReference>
<sequence>MIAGLVPAGVRTAEVFGDVADVSLFPEEEIAIASAVDARRREFATGRHCARAALSALGRPAVPLPPDEHGVPSWPDGVVGSLTHCHGYRAAAVAGREDVMSLGIDAEPHRPLPQGVLEAVTIAPERAALAVLADSYPSVHWDRLLFSAKESVFKSWFSMTGDRLGFDDAEVEFEAEIPFFRARVLRQRPGWAGKAPMAVGGRWLVCRGLVLAAVSL</sequence>
<organism evidence="6 7">
    <name type="scientific">Streptomyces tirandamycinicus</name>
    <dbReference type="NCBI Taxonomy" id="2174846"/>
    <lineage>
        <taxon>Bacteria</taxon>
        <taxon>Bacillati</taxon>
        <taxon>Actinomycetota</taxon>
        <taxon>Actinomycetes</taxon>
        <taxon>Kitasatosporales</taxon>
        <taxon>Streptomycetaceae</taxon>
        <taxon>Streptomyces</taxon>
    </lineage>
</organism>
<feature type="binding site" evidence="2">
    <location>
        <begin position="83"/>
        <end position="84"/>
    </location>
    <ligand>
        <name>CoA</name>
        <dbReference type="ChEBI" id="CHEBI:57287"/>
    </ligand>
</feature>
<keyword evidence="3" id="KW-0460">Magnesium</keyword>
<feature type="binding site" evidence="2">
    <location>
        <position position="154"/>
    </location>
    <ligand>
        <name>CoA</name>
        <dbReference type="ChEBI" id="CHEBI:57287"/>
    </ligand>
</feature>
<dbReference type="Pfam" id="PF17837">
    <property type="entry name" value="4PPT_N"/>
    <property type="match status" value="1"/>
</dbReference>
<dbReference type="GO" id="GO:0008897">
    <property type="term" value="F:holo-[acyl-carrier-protein] synthase activity"/>
    <property type="evidence" value="ECO:0007669"/>
    <property type="project" value="InterPro"/>
</dbReference>
<feature type="binding site" evidence="2">
    <location>
        <position position="150"/>
    </location>
    <ligand>
        <name>CoA</name>
        <dbReference type="ChEBI" id="CHEBI:57287"/>
    </ligand>
</feature>
<dbReference type="GO" id="GO:0009366">
    <property type="term" value="C:enterobactin synthetase complex"/>
    <property type="evidence" value="ECO:0007669"/>
    <property type="project" value="InterPro"/>
</dbReference>
<dbReference type="InterPro" id="IPR003542">
    <property type="entry name" value="Enbac_synth_compD-like"/>
</dbReference>
<feature type="binding site" evidence="2">
    <location>
        <position position="39"/>
    </location>
    <ligand>
        <name>CoA</name>
        <dbReference type="ChEBI" id="CHEBI:57287"/>
    </ligand>
</feature>
<dbReference type="PANTHER" id="PTHR38096">
    <property type="entry name" value="ENTEROBACTIN SYNTHASE COMPONENT D"/>
    <property type="match status" value="1"/>
</dbReference>
<reference evidence="6 7" key="1">
    <citation type="submission" date="2018-05" db="EMBL/GenBank/DDBJ databases">
        <title>Complete genome sequence of sponge-derived Streptomyces sp. HNM0039.</title>
        <authorList>
            <person name="Huang X."/>
            <person name="Zhou S."/>
        </authorList>
    </citation>
    <scope>NUCLEOTIDE SEQUENCE [LARGE SCALE GENOMIC DNA]</scope>
    <source>
        <strain evidence="6 7">HNM0039</strain>
    </source>
</reference>
<accession>A0A2S1T3P7</accession>
<proteinExistence type="predicted"/>
<protein>
    <submittedName>
        <fullName evidence="6">4'-phosphopantetheinyl transferase</fullName>
    </submittedName>
</protein>
<feature type="domain" description="4'-phosphopantetheinyl transferase" evidence="4">
    <location>
        <begin position="101"/>
        <end position="181"/>
    </location>
</feature>
<dbReference type="EMBL" id="CP029188">
    <property type="protein sequence ID" value="AWI33240.1"/>
    <property type="molecule type" value="Genomic_DNA"/>
</dbReference>
<dbReference type="KEGG" id="stir:DDW44_28225"/>
<evidence type="ECO:0000313" key="6">
    <source>
        <dbReference type="EMBL" id="AWI33240.1"/>
    </source>
</evidence>
<dbReference type="AlphaFoldDB" id="A0A2S1T3P7"/>
<dbReference type="InterPro" id="IPR037143">
    <property type="entry name" value="4-PPantetheinyl_Trfase_dom_sf"/>
</dbReference>
<feature type="domain" description="4'-phosphopantetheinyl transferase N-terminal" evidence="5">
    <location>
        <begin position="27"/>
        <end position="94"/>
    </location>
</feature>
<keyword evidence="1 6" id="KW-0808">Transferase</keyword>
<dbReference type="InterPro" id="IPR008278">
    <property type="entry name" value="4-PPantetheinyl_Trfase_dom"/>
</dbReference>